<evidence type="ECO:0000313" key="2">
    <source>
        <dbReference type="Proteomes" id="UP001341840"/>
    </source>
</evidence>
<gene>
    <name evidence="1" type="ORF">PIB30_115068</name>
</gene>
<feature type="non-terminal residue" evidence="1">
    <location>
        <position position="1"/>
    </location>
</feature>
<evidence type="ECO:0000313" key="1">
    <source>
        <dbReference type="EMBL" id="MED6154684.1"/>
    </source>
</evidence>
<organism evidence="1 2">
    <name type="scientific">Stylosanthes scabra</name>
    <dbReference type="NCBI Taxonomy" id="79078"/>
    <lineage>
        <taxon>Eukaryota</taxon>
        <taxon>Viridiplantae</taxon>
        <taxon>Streptophyta</taxon>
        <taxon>Embryophyta</taxon>
        <taxon>Tracheophyta</taxon>
        <taxon>Spermatophyta</taxon>
        <taxon>Magnoliopsida</taxon>
        <taxon>eudicotyledons</taxon>
        <taxon>Gunneridae</taxon>
        <taxon>Pentapetalae</taxon>
        <taxon>rosids</taxon>
        <taxon>fabids</taxon>
        <taxon>Fabales</taxon>
        <taxon>Fabaceae</taxon>
        <taxon>Papilionoideae</taxon>
        <taxon>50 kb inversion clade</taxon>
        <taxon>dalbergioids sensu lato</taxon>
        <taxon>Dalbergieae</taxon>
        <taxon>Pterocarpus clade</taxon>
        <taxon>Stylosanthes</taxon>
    </lineage>
</organism>
<dbReference type="EMBL" id="JASCZI010102319">
    <property type="protein sequence ID" value="MED6154684.1"/>
    <property type="molecule type" value="Genomic_DNA"/>
</dbReference>
<feature type="non-terminal residue" evidence="1">
    <location>
        <position position="51"/>
    </location>
</feature>
<accession>A0ABU6U1H1</accession>
<comment type="caution">
    <text evidence="1">The sequence shown here is derived from an EMBL/GenBank/DDBJ whole genome shotgun (WGS) entry which is preliminary data.</text>
</comment>
<protein>
    <recommendedName>
        <fullName evidence="3">H(+)-exporting diphosphatase</fullName>
    </recommendedName>
</protein>
<keyword evidence="2" id="KW-1185">Reference proteome</keyword>
<dbReference type="Proteomes" id="UP001341840">
    <property type="component" value="Unassembled WGS sequence"/>
</dbReference>
<sequence length="51" mass="5132">FFALVSLVLAIAYATIGGSCGINVSSGIAGILASAQRAAMILGNGRLDEMF</sequence>
<reference evidence="1 2" key="1">
    <citation type="journal article" date="2023" name="Plants (Basel)">
        <title>Bridging the Gap: Combining Genomics and Transcriptomics Approaches to Understand Stylosanthes scabra, an Orphan Legume from the Brazilian Caatinga.</title>
        <authorList>
            <person name="Ferreira-Neto J.R.C."/>
            <person name="da Silva M.D."/>
            <person name="Binneck E."/>
            <person name="de Melo N.F."/>
            <person name="da Silva R.H."/>
            <person name="de Melo A.L.T.M."/>
            <person name="Pandolfi V."/>
            <person name="Bustamante F.O."/>
            <person name="Brasileiro-Vidal A.C."/>
            <person name="Benko-Iseppon A.M."/>
        </authorList>
    </citation>
    <scope>NUCLEOTIDE SEQUENCE [LARGE SCALE GENOMIC DNA]</scope>
    <source>
        <tissue evidence="1">Leaves</tissue>
    </source>
</reference>
<name>A0ABU6U1H1_9FABA</name>
<evidence type="ECO:0008006" key="3">
    <source>
        <dbReference type="Google" id="ProtNLM"/>
    </source>
</evidence>
<proteinExistence type="predicted"/>